<organism evidence="4 5">
    <name type="scientific">Pseudonocardia nematodicida</name>
    <dbReference type="NCBI Taxonomy" id="1206997"/>
    <lineage>
        <taxon>Bacteria</taxon>
        <taxon>Bacillati</taxon>
        <taxon>Actinomycetota</taxon>
        <taxon>Actinomycetes</taxon>
        <taxon>Pseudonocardiales</taxon>
        <taxon>Pseudonocardiaceae</taxon>
        <taxon>Pseudonocardia</taxon>
    </lineage>
</organism>
<dbReference type="InterPro" id="IPR050197">
    <property type="entry name" value="Aldolase_class_II_sugar_metab"/>
</dbReference>
<dbReference type="PANTHER" id="PTHR22789:SF0">
    <property type="entry name" value="3-OXO-TETRONATE 4-PHOSPHATE DECARBOXYLASE-RELATED"/>
    <property type="match status" value="1"/>
</dbReference>
<evidence type="ECO:0000256" key="1">
    <source>
        <dbReference type="ARBA" id="ARBA00022723"/>
    </source>
</evidence>
<dbReference type="SUPFAM" id="SSF53639">
    <property type="entry name" value="AraD/HMP-PK domain-like"/>
    <property type="match status" value="1"/>
</dbReference>
<dbReference type="SMART" id="SM01007">
    <property type="entry name" value="Aldolase_II"/>
    <property type="match status" value="1"/>
</dbReference>
<comment type="caution">
    <text evidence="4">The sequence shown here is derived from an EMBL/GenBank/DDBJ whole genome shotgun (WGS) entry which is preliminary data.</text>
</comment>
<evidence type="ECO:0000256" key="2">
    <source>
        <dbReference type="ARBA" id="ARBA00023239"/>
    </source>
</evidence>
<evidence type="ECO:0000259" key="3">
    <source>
        <dbReference type="SMART" id="SM01007"/>
    </source>
</evidence>
<dbReference type="RefSeq" id="WP_349296919.1">
    <property type="nucleotide sequence ID" value="NZ_JBEDNQ010000002.1"/>
</dbReference>
<sequence>MTAAGVRRLRREIALGCRVLAARGLADGFLGHISVRLDAARMLIRCRGPRERGLAHTEPADVRVVAVDGSGDPGGGYAPPAELPLHTEILAARPDVRCVVHAHPFAVVAADLAGHPVRPLLGAYDIPGAHLAAGGVPVYPRSVLVRTPDLGREVAEALGSRPVIVLRGHGLTAVGAGPAEAVLRARSVDVLARAALAVAAAGGTPAPVPEADLAELPDLGGGLNLTVAWRHEIAHLPSRRSWSGRRYPK</sequence>
<keyword evidence="1" id="KW-0479">Metal-binding</keyword>
<keyword evidence="2" id="KW-0456">Lyase</keyword>
<gene>
    <name evidence="4" type="ORF">WIS52_05030</name>
</gene>
<dbReference type="PANTHER" id="PTHR22789">
    <property type="entry name" value="FUCULOSE PHOSPHATE ALDOLASE"/>
    <property type="match status" value="1"/>
</dbReference>
<name>A0ABV1K5T8_9PSEU</name>
<dbReference type="EMBL" id="JBEDNQ010000002">
    <property type="protein sequence ID" value="MEQ3549824.1"/>
    <property type="molecule type" value="Genomic_DNA"/>
</dbReference>
<reference evidence="4 5" key="1">
    <citation type="submission" date="2024-03" db="EMBL/GenBank/DDBJ databases">
        <title>Draft genome sequence of Pseudonocardia nematodicida JCM 31783.</title>
        <authorList>
            <person name="Butdee W."/>
            <person name="Duangmal K."/>
        </authorList>
    </citation>
    <scope>NUCLEOTIDE SEQUENCE [LARGE SCALE GENOMIC DNA]</scope>
    <source>
        <strain evidence="4 5">JCM 31783</strain>
    </source>
</reference>
<evidence type="ECO:0000313" key="4">
    <source>
        <dbReference type="EMBL" id="MEQ3549824.1"/>
    </source>
</evidence>
<dbReference type="Proteomes" id="UP001494902">
    <property type="component" value="Unassembled WGS sequence"/>
</dbReference>
<dbReference type="InterPro" id="IPR036409">
    <property type="entry name" value="Aldolase_II/adducin_N_sf"/>
</dbReference>
<feature type="domain" description="Class II aldolase/adducin N-terminal" evidence="3">
    <location>
        <begin position="11"/>
        <end position="196"/>
    </location>
</feature>
<dbReference type="InterPro" id="IPR001303">
    <property type="entry name" value="Aldolase_II/adducin_N"/>
</dbReference>
<evidence type="ECO:0000313" key="5">
    <source>
        <dbReference type="Proteomes" id="UP001494902"/>
    </source>
</evidence>
<keyword evidence="5" id="KW-1185">Reference proteome</keyword>
<accession>A0ABV1K5T8</accession>
<dbReference type="Pfam" id="PF00596">
    <property type="entry name" value="Aldolase_II"/>
    <property type="match status" value="1"/>
</dbReference>
<proteinExistence type="predicted"/>
<dbReference type="Gene3D" id="3.40.225.10">
    <property type="entry name" value="Class II aldolase/adducin N-terminal domain"/>
    <property type="match status" value="1"/>
</dbReference>
<protein>
    <submittedName>
        <fullName evidence="4">Class II aldolase/adducin family protein</fullName>
    </submittedName>
</protein>